<comment type="subcellular location">
    <subcellularLocation>
        <location evidence="1">Cell membrane</location>
        <topology evidence="1">Multi-pass membrane protein</topology>
    </subcellularLocation>
</comment>
<dbReference type="Pfam" id="PF01899">
    <property type="entry name" value="MNHE"/>
    <property type="match status" value="1"/>
</dbReference>
<sequence>MGYSILIFLLYWIVLSERFTLEGILTGSFIAMFVIFINKALREDYKPGINFNLKKMTYGIKYILILIKEVIIANINVAKVILSPALKISPVMIKIKTDIKSEFLKTLYCNSITLTPGTITVMTDKDTLLIHCLKEDYAKGLQNSEMKNIIARLEGNI</sequence>
<keyword evidence="3" id="KW-0050">Antiport</keyword>
<dbReference type="RefSeq" id="WP_054877034.1">
    <property type="nucleotide sequence ID" value="NZ_LKET01000068.1"/>
</dbReference>
<keyword evidence="7 8" id="KW-0472">Membrane</keyword>
<evidence type="ECO:0000256" key="1">
    <source>
        <dbReference type="ARBA" id="ARBA00004651"/>
    </source>
</evidence>
<comment type="similarity">
    <text evidence="2">Belongs to the CPA3 antiporters (TC 2.A.63) subunit E family.</text>
</comment>
<evidence type="ECO:0000256" key="3">
    <source>
        <dbReference type="ARBA" id="ARBA00022449"/>
    </source>
</evidence>
<dbReference type="PIRSF" id="PIRSF019239">
    <property type="entry name" value="MrpE"/>
    <property type="match status" value="1"/>
</dbReference>
<name>A0A0P8W3X1_9CLOT</name>
<dbReference type="GO" id="GO:0008324">
    <property type="term" value="F:monoatomic cation transmembrane transporter activity"/>
    <property type="evidence" value="ECO:0007669"/>
    <property type="project" value="InterPro"/>
</dbReference>
<protein>
    <submittedName>
        <fullName evidence="9">Na(+)/H(+) antiporter subunit E</fullName>
    </submittedName>
</protein>
<dbReference type="STRING" id="36849.OXPF_40920"/>
<feature type="transmembrane region" description="Helical" evidence="8">
    <location>
        <begin position="20"/>
        <end position="41"/>
    </location>
</feature>
<keyword evidence="5 8" id="KW-0812">Transmembrane</keyword>
<evidence type="ECO:0000256" key="8">
    <source>
        <dbReference type="SAM" id="Phobius"/>
    </source>
</evidence>
<evidence type="ECO:0000256" key="4">
    <source>
        <dbReference type="ARBA" id="ARBA00022475"/>
    </source>
</evidence>
<evidence type="ECO:0000313" key="10">
    <source>
        <dbReference type="Proteomes" id="UP000050326"/>
    </source>
</evidence>
<dbReference type="PANTHER" id="PTHR34584">
    <property type="entry name" value="NA(+)/H(+) ANTIPORTER SUBUNIT E1"/>
    <property type="match status" value="1"/>
</dbReference>
<feature type="transmembrane region" description="Helical" evidence="8">
    <location>
        <begin position="62"/>
        <end position="82"/>
    </location>
</feature>
<dbReference type="OrthoDB" id="9800498at2"/>
<evidence type="ECO:0000256" key="2">
    <source>
        <dbReference type="ARBA" id="ARBA00006228"/>
    </source>
</evidence>
<reference evidence="9 10" key="1">
    <citation type="submission" date="2015-09" db="EMBL/GenBank/DDBJ databases">
        <title>Genome sequence of Oxobacter pfennigii DSM 3222.</title>
        <authorList>
            <person name="Poehlein A."/>
            <person name="Bengelsdorf F.R."/>
            <person name="Schiel-Bengelsdorf B."/>
            <person name="Duerre P."/>
            <person name="Daniel R."/>
        </authorList>
    </citation>
    <scope>NUCLEOTIDE SEQUENCE [LARGE SCALE GENOMIC DNA]</scope>
    <source>
        <strain evidence="9 10">DSM 3222</strain>
    </source>
</reference>
<proteinExistence type="inferred from homology"/>
<keyword evidence="10" id="KW-1185">Reference proteome</keyword>
<keyword evidence="3" id="KW-0813">Transport</keyword>
<evidence type="ECO:0000313" key="9">
    <source>
        <dbReference type="EMBL" id="KPU42307.1"/>
    </source>
</evidence>
<comment type="caution">
    <text evidence="9">The sequence shown here is derived from an EMBL/GenBank/DDBJ whole genome shotgun (WGS) entry which is preliminary data.</text>
</comment>
<dbReference type="InterPro" id="IPR002758">
    <property type="entry name" value="Cation_antiport_E"/>
</dbReference>
<dbReference type="GO" id="GO:0005886">
    <property type="term" value="C:plasma membrane"/>
    <property type="evidence" value="ECO:0007669"/>
    <property type="project" value="UniProtKB-SubCell"/>
</dbReference>
<evidence type="ECO:0000256" key="7">
    <source>
        <dbReference type="ARBA" id="ARBA00023136"/>
    </source>
</evidence>
<keyword evidence="4" id="KW-1003">Cell membrane</keyword>
<keyword evidence="6 8" id="KW-1133">Transmembrane helix</keyword>
<dbReference type="GO" id="GO:0015297">
    <property type="term" value="F:antiporter activity"/>
    <property type="evidence" value="ECO:0007669"/>
    <property type="project" value="UniProtKB-KW"/>
</dbReference>
<organism evidence="9 10">
    <name type="scientific">Oxobacter pfennigii</name>
    <dbReference type="NCBI Taxonomy" id="36849"/>
    <lineage>
        <taxon>Bacteria</taxon>
        <taxon>Bacillati</taxon>
        <taxon>Bacillota</taxon>
        <taxon>Clostridia</taxon>
        <taxon>Eubacteriales</taxon>
        <taxon>Clostridiaceae</taxon>
        <taxon>Oxobacter</taxon>
    </lineage>
</organism>
<dbReference type="EMBL" id="LKET01000068">
    <property type="protein sequence ID" value="KPU42307.1"/>
    <property type="molecule type" value="Genomic_DNA"/>
</dbReference>
<dbReference type="AlphaFoldDB" id="A0A0P8W3X1"/>
<gene>
    <name evidence="9" type="primary">mrpE</name>
    <name evidence="9" type="ORF">OXPF_40920</name>
</gene>
<evidence type="ECO:0000256" key="5">
    <source>
        <dbReference type="ARBA" id="ARBA00022692"/>
    </source>
</evidence>
<accession>A0A0P8W3X1</accession>
<evidence type="ECO:0000256" key="6">
    <source>
        <dbReference type="ARBA" id="ARBA00022989"/>
    </source>
</evidence>
<dbReference type="Proteomes" id="UP000050326">
    <property type="component" value="Unassembled WGS sequence"/>
</dbReference>
<dbReference type="PANTHER" id="PTHR34584:SF1">
    <property type="entry name" value="NA(+)_H(+) ANTIPORTER SUBUNIT E1"/>
    <property type="match status" value="1"/>
</dbReference>